<evidence type="ECO:0000313" key="2">
    <source>
        <dbReference type="EMBL" id="CAF2127923.1"/>
    </source>
</evidence>
<dbReference type="SUPFAM" id="SSF63748">
    <property type="entry name" value="Tudor/PWWP/MBT"/>
    <property type="match status" value="1"/>
</dbReference>
<protein>
    <recommendedName>
        <fullName evidence="1">Tudor domain-containing protein</fullName>
    </recommendedName>
</protein>
<gene>
    <name evidence="2" type="ORF">WKI299_LOCUS25753</name>
</gene>
<sequence length="641" mass="74216">SLFSRHGFRVTSLLQILIELYICLELKYELIRSFLYLSDLFTSSQQLYDLCYKYFCTWFDEDDVMISLVSYGLCKPNILFRQRTKEYNELYIRLIERVIKRLNKILHDPTFTCVLTLMDYSVDGSISSLPYPMFHRFCSQILPQIHHKIQWLHLELLTMNAILLSANYPNLYGLGLYGLKMQKVTYLFTDETLLYRFKNQISSLVIDIVDSDGANSLEIIRFIFTHLCAMFTNLRYLNFGPSLSKCQQLSFGTSSLEFQIDLQKSIQNLHKVSSLLKYQAVAVQDSRALWHRAIILEFRSKPAFAIPCCLYNVCPINGNEQSIWKLDDKVHDEFIRLMINTVDCKVCSRQDQICYHVEIDIPKVGDLGTFLINNNLVSYATINYSQRPNFSLGQPPQQSFVRPQFLSSGIPPSRQQQQHEFYHNPNTMVQQSQTRTVNTRFQNTTAQQSPSALSSIGSSLTIDTVPPDDGYYIITQIRSAAEFYGRSQNRQHEFEVVSKELEQYYNHPDNVQSLTVSALLEGTPCAIEQYDKYYRVIMKRCENGSKVLVKLIDCGDEIVVDTSELLQIDKKFCTITAFVQTFHLHGYDESQNSVHITCNLKKLLLNQWVHITKQGLMLNGRYSVHVTLCDRRSVNQMLLSN</sequence>
<organism evidence="2 3">
    <name type="scientific">Rotaria magnacalcarata</name>
    <dbReference type="NCBI Taxonomy" id="392030"/>
    <lineage>
        <taxon>Eukaryota</taxon>
        <taxon>Metazoa</taxon>
        <taxon>Spiralia</taxon>
        <taxon>Gnathifera</taxon>
        <taxon>Rotifera</taxon>
        <taxon>Eurotatoria</taxon>
        <taxon>Bdelloidea</taxon>
        <taxon>Philodinida</taxon>
        <taxon>Philodinidae</taxon>
        <taxon>Rotaria</taxon>
    </lineage>
</organism>
<dbReference type="SMART" id="SM00333">
    <property type="entry name" value="TUDOR"/>
    <property type="match status" value="1"/>
</dbReference>
<name>A0A816VIH8_9BILA</name>
<accession>A0A816VIH8</accession>
<feature type="domain" description="Tudor" evidence="1">
    <location>
        <begin position="517"/>
        <end position="573"/>
    </location>
</feature>
<feature type="non-terminal residue" evidence="2">
    <location>
        <position position="1"/>
    </location>
</feature>
<dbReference type="InterPro" id="IPR002999">
    <property type="entry name" value="Tudor"/>
</dbReference>
<evidence type="ECO:0000259" key="1">
    <source>
        <dbReference type="SMART" id="SM00333"/>
    </source>
</evidence>
<dbReference type="PANTHER" id="PTHR22948:SF29">
    <property type="entry name" value="FI02030P-RELATED"/>
    <property type="match status" value="1"/>
</dbReference>
<dbReference type="Proteomes" id="UP000663856">
    <property type="component" value="Unassembled WGS sequence"/>
</dbReference>
<evidence type="ECO:0000313" key="3">
    <source>
        <dbReference type="Proteomes" id="UP000663856"/>
    </source>
</evidence>
<proteinExistence type="predicted"/>
<dbReference type="Pfam" id="PF00567">
    <property type="entry name" value="TUDOR"/>
    <property type="match status" value="1"/>
</dbReference>
<dbReference type="Gene3D" id="2.30.30.140">
    <property type="match status" value="1"/>
</dbReference>
<comment type="caution">
    <text evidence="2">The sequence shown here is derived from an EMBL/GenBank/DDBJ whole genome shotgun (WGS) entry which is preliminary data.</text>
</comment>
<dbReference type="AlphaFoldDB" id="A0A816VIH8"/>
<dbReference type="EMBL" id="CAJNRF010011052">
    <property type="protein sequence ID" value="CAF2127923.1"/>
    <property type="molecule type" value="Genomic_DNA"/>
</dbReference>
<dbReference type="PANTHER" id="PTHR22948">
    <property type="entry name" value="TUDOR DOMAIN CONTAINING PROTEIN"/>
    <property type="match status" value="1"/>
</dbReference>
<dbReference type="InterPro" id="IPR050621">
    <property type="entry name" value="Tudor_domain_containing"/>
</dbReference>
<reference evidence="2" key="1">
    <citation type="submission" date="2021-02" db="EMBL/GenBank/DDBJ databases">
        <authorList>
            <person name="Nowell W R."/>
        </authorList>
    </citation>
    <scope>NUCLEOTIDE SEQUENCE</scope>
</reference>